<evidence type="ECO:0008006" key="3">
    <source>
        <dbReference type="Google" id="ProtNLM"/>
    </source>
</evidence>
<dbReference type="PANTHER" id="PTHR21310">
    <property type="entry name" value="AMINOGLYCOSIDE PHOSPHOTRANSFERASE-RELATED-RELATED"/>
    <property type="match status" value="1"/>
</dbReference>
<dbReference type="AlphaFoldDB" id="A0A9P7GZX6"/>
<dbReference type="EMBL" id="JAGPUO010000010">
    <property type="protein sequence ID" value="KAG5660152.1"/>
    <property type="molecule type" value="Genomic_DNA"/>
</dbReference>
<sequence length="320" mass="36569">MIEPISAKLPYVRNAAELPGPLPTLSEIHNSPDSQLSPRRSGWSFPGGVIVIRDIYVVKYGKWGVTEYEGNALLFIEKHLRIGAPRLYAMYRDEPSGCFYLIMEYIPGVNLESVWPHLSNESKSSVTIQLKDMFDQMRALEPPKNFIGGIDAGTLRDAPFNVVDADPRVNGPFKSSEEFGLALALASQEFMKDIARPEWLPDFFTQHLRVALKDHEVKFTHADLQMRNIMVEKVSKNSSSKNAELNEQESEQCHEYRVRGIVDWESAGWYPAYWEYASALARGHEESDWPERVGKMMKPYPLELSMIFLLFQYLQLIYAG</sequence>
<proteinExistence type="predicted"/>
<comment type="caution">
    <text evidence="1">The sequence shown here is derived from an EMBL/GenBank/DDBJ whole genome shotgun (WGS) entry which is preliminary data.</text>
</comment>
<evidence type="ECO:0000313" key="2">
    <source>
        <dbReference type="Proteomes" id="UP000782241"/>
    </source>
</evidence>
<reference evidence="1" key="1">
    <citation type="submission" date="2021-04" db="EMBL/GenBank/DDBJ databases">
        <title>Draft genome of Fusarium avenaceum strain F156N33, isolated from an atmospheric sample in Virginia.</title>
        <authorList>
            <person name="Yang S."/>
            <person name="Vinatzer B.A."/>
            <person name="Coleman J."/>
        </authorList>
    </citation>
    <scope>NUCLEOTIDE SEQUENCE</scope>
    <source>
        <strain evidence="1">F156N33</strain>
    </source>
</reference>
<protein>
    <recommendedName>
        <fullName evidence="3">Aminoglycoside phosphotransferase domain-containing protein</fullName>
    </recommendedName>
</protein>
<dbReference type="InterPro" id="IPR051678">
    <property type="entry name" value="AGP_Transferase"/>
</dbReference>
<name>A0A9P7GZX6_9HYPO</name>
<gene>
    <name evidence="1" type="ORF">KAF25_003674</name>
</gene>
<dbReference type="InterPro" id="IPR011009">
    <property type="entry name" value="Kinase-like_dom_sf"/>
</dbReference>
<dbReference type="CDD" id="cd05120">
    <property type="entry name" value="APH_ChoK_like"/>
    <property type="match status" value="1"/>
</dbReference>
<dbReference type="Gene3D" id="3.90.1200.10">
    <property type="match status" value="1"/>
</dbReference>
<dbReference type="Proteomes" id="UP000782241">
    <property type="component" value="Unassembled WGS sequence"/>
</dbReference>
<accession>A0A9P7GZX6</accession>
<organism evidence="1 2">
    <name type="scientific">Fusarium avenaceum</name>
    <dbReference type="NCBI Taxonomy" id="40199"/>
    <lineage>
        <taxon>Eukaryota</taxon>
        <taxon>Fungi</taxon>
        <taxon>Dikarya</taxon>
        <taxon>Ascomycota</taxon>
        <taxon>Pezizomycotina</taxon>
        <taxon>Sordariomycetes</taxon>
        <taxon>Hypocreomycetidae</taxon>
        <taxon>Hypocreales</taxon>
        <taxon>Nectriaceae</taxon>
        <taxon>Fusarium</taxon>
        <taxon>Fusarium tricinctum species complex</taxon>
    </lineage>
</organism>
<dbReference type="PANTHER" id="PTHR21310:SF48">
    <property type="entry name" value="AMINOGLYCOSIDE PHOSPHOTRANSFERASE DOMAIN-CONTAINING PROTEIN"/>
    <property type="match status" value="1"/>
</dbReference>
<keyword evidence="2" id="KW-1185">Reference proteome</keyword>
<dbReference type="SUPFAM" id="SSF56112">
    <property type="entry name" value="Protein kinase-like (PK-like)"/>
    <property type="match status" value="1"/>
</dbReference>
<evidence type="ECO:0000313" key="1">
    <source>
        <dbReference type="EMBL" id="KAG5660152.1"/>
    </source>
</evidence>